<comment type="caution">
    <text evidence="3">The sequence shown here is derived from an EMBL/GenBank/DDBJ whole genome shotgun (WGS) entry which is preliminary data.</text>
</comment>
<dbReference type="OrthoDB" id="269685at2"/>
<evidence type="ECO:0000256" key="2">
    <source>
        <dbReference type="SAM" id="Phobius"/>
    </source>
</evidence>
<evidence type="ECO:0000313" key="4">
    <source>
        <dbReference type="Proteomes" id="UP000253426"/>
    </source>
</evidence>
<evidence type="ECO:0000256" key="1">
    <source>
        <dbReference type="SAM" id="MobiDB-lite"/>
    </source>
</evidence>
<dbReference type="EMBL" id="QNRR01000003">
    <property type="protein sequence ID" value="RBP45183.1"/>
    <property type="molecule type" value="Genomic_DNA"/>
</dbReference>
<dbReference type="RefSeq" id="WP_113958314.1">
    <property type="nucleotide sequence ID" value="NZ_QNRR01000003.1"/>
</dbReference>
<dbReference type="SUPFAM" id="SSF48695">
    <property type="entry name" value="Multiheme cytochromes"/>
    <property type="match status" value="1"/>
</dbReference>
<feature type="transmembrane region" description="Helical" evidence="2">
    <location>
        <begin position="15"/>
        <end position="36"/>
    </location>
</feature>
<feature type="region of interest" description="Disordered" evidence="1">
    <location>
        <begin position="90"/>
        <end position="111"/>
    </location>
</feature>
<evidence type="ECO:0000313" key="3">
    <source>
        <dbReference type="EMBL" id="RBP45183.1"/>
    </source>
</evidence>
<reference evidence="3 4" key="1">
    <citation type="submission" date="2018-06" db="EMBL/GenBank/DDBJ databases">
        <title>Genomic Encyclopedia of Type Strains, Phase IV (KMG-IV): sequencing the most valuable type-strain genomes for metagenomic binning, comparative biology and taxonomic classification.</title>
        <authorList>
            <person name="Goeker M."/>
        </authorList>
    </citation>
    <scope>NUCLEOTIDE SEQUENCE [LARGE SCALE GENOMIC DNA]</scope>
    <source>
        <strain evidence="3 4">DSM 25532</strain>
    </source>
</reference>
<dbReference type="Proteomes" id="UP000253426">
    <property type="component" value="Unassembled WGS sequence"/>
</dbReference>
<organism evidence="3 4">
    <name type="scientific">Roseimicrobium gellanilyticum</name>
    <dbReference type="NCBI Taxonomy" id="748857"/>
    <lineage>
        <taxon>Bacteria</taxon>
        <taxon>Pseudomonadati</taxon>
        <taxon>Verrucomicrobiota</taxon>
        <taxon>Verrucomicrobiia</taxon>
        <taxon>Verrucomicrobiales</taxon>
        <taxon>Verrucomicrobiaceae</taxon>
        <taxon>Roseimicrobium</taxon>
    </lineage>
</organism>
<keyword evidence="2" id="KW-0812">Transmembrane</keyword>
<sequence length="283" mass="30416">MNPLTPAERERRAKWLKVGGVVLMTTAVSGFFMGLLQTRSQLNLTVPLQLVTDARDLTEVPPGSVPIAVSYAKQDWLREGSNAQWRNDLAKLIQPPPPPGPLQPATDEQRAQALHQRELRRAYDGAPPVVPHPITQESSASCLACHGPGLVVKDKTASKVSHAHFSSCTQCHVPGNGPQLQPSETTLLAEFGEGNTFHGIASHGKGTRAWPGAPPTVPHPTQMRSDCMSCHGPTGLAGLRTSHPERQQCVQCHVPTQPGLPIGIFTALSSWASKEETKEGADE</sequence>
<name>A0A366HQH5_9BACT</name>
<dbReference type="Pfam" id="PF03892">
    <property type="entry name" value="NapB"/>
    <property type="match status" value="1"/>
</dbReference>
<accession>A0A366HQH5</accession>
<gene>
    <name evidence="3" type="ORF">DES53_103180</name>
</gene>
<dbReference type="InterPro" id="IPR036280">
    <property type="entry name" value="Multihaem_cyt_sf"/>
</dbReference>
<dbReference type="GO" id="GO:0009061">
    <property type="term" value="P:anaerobic respiration"/>
    <property type="evidence" value="ECO:0007669"/>
    <property type="project" value="InterPro"/>
</dbReference>
<dbReference type="InterPro" id="IPR005591">
    <property type="entry name" value="NapB"/>
</dbReference>
<keyword evidence="4" id="KW-1185">Reference proteome</keyword>
<protein>
    <submittedName>
        <fullName evidence="3">Cytochrome c-type protein NapB</fullName>
    </submittedName>
</protein>
<keyword evidence="2" id="KW-1133">Transmembrane helix</keyword>
<keyword evidence="2" id="KW-0472">Membrane</keyword>
<dbReference type="AlphaFoldDB" id="A0A366HQH5"/>
<proteinExistence type="predicted"/>